<dbReference type="STRING" id="49390.A0A068VN09"/>
<dbReference type="InterPro" id="IPR017853">
    <property type="entry name" value="GH"/>
</dbReference>
<evidence type="ECO:0000313" key="2">
    <source>
        <dbReference type="Proteomes" id="UP000295252"/>
    </source>
</evidence>
<dbReference type="SUPFAM" id="SSF51445">
    <property type="entry name" value="(Trans)glycosidases"/>
    <property type="match status" value="1"/>
</dbReference>
<dbReference type="EMBL" id="HG747920">
    <property type="protein sequence ID" value="CDP21999.1"/>
    <property type="molecule type" value="Genomic_DNA"/>
</dbReference>
<dbReference type="Gramene" id="CDP21999">
    <property type="protein sequence ID" value="CDP21999"/>
    <property type="gene ID" value="GSCOC_T00004179001"/>
</dbReference>
<organism evidence="1 2">
    <name type="scientific">Coffea canephora</name>
    <name type="common">Robusta coffee</name>
    <dbReference type="NCBI Taxonomy" id="49390"/>
    <lineage>
        <taxon>Eukaryota</taxon>
        <taxon>Viridiplantae</taxon>
        <taxon>Streptophyta</taxon>
        <taxon>Embryophyta</taxon>
        <taxon>Tracheophyta</taxon>
        <taxon>Spermatophyta</taxon>
        <taxon>Magnoliopsida</taxon>
        <taxon>eudicotyledons</taxon>
        <taxon>Gunneridae</taxon>
        <taxon>Pentapetalae</taxon>
        <taxon>asterids</taxon>
        <taxon>lamiids</taxon>
        <taxon>Gentianales</taxon>
        <taxon>Rubiaceae</taxon>
        <taxon>Ixoroideae</taxon>
        <taxon>Gardenieae complex</taxon>
        <taxon>Bertiereae - Coffeeae clade</taxon>
        <taxon>Coffeeae</taxon>
        <taxon>Coffea</taxon>
    </lineage>
</organism>
<dbReference type="PANTHER" id="PTHR43002">
    <property type="entry name" value="GLYCOGEN DEBRANCHING ENZYME"/>
    <property type="match status" value="1"/>
</dbReference>
<name>A0A068VN09_COFCA</name>
<gene>
    <name evidence="1" type="ORF">GSCOC_T00004179001</name>
</gene>
<accession>A0A068VN09</accession>
<dbReference type="InParanoid" id="A0A068VN09"/>
<dbReference type="Proteomes" id="UP000295252">
    <property type="component" value="Unassembled WGS sequence"/>
</dbReference>
<dbReference type="AlphaFoldDB" id="A0A068VN09"/>
<evidence type="ECO:0000313" key="1">
    <source>
        <dbReference type="EMBL" id="CDP21999.1"/>
    </source>
</evidence>
<dbReference type="PhylomeDB" id="A0A068VN09"/>
<proteinExistence type="predicted"/>
<protein>
    <submittedName>
        <fullName evidence="1">DH200=94 genomic scaffold, scaffold_8836</fullName>
    </submittedName>
</protein>
<dbReference type="Gene3D" id="3.20.20.80">
    <property type="entry name" value="Glycosidases"/>
    <property type="match status" value="1"/>
</dbReference>
<sequence>EGGRKPWNSINFVCAHDGFTLADLVTYNNKHNTANGEDNKDGENHNNSWNCGQVNVYFHIFIFVKRLLRFAISSDKQLVCLYSHSNRYMLPTMATQIH</sequence>
<feature type="non-terminal residue" evidence="1">
    <location>
        <position position="1"/>
    </location>
</feature>
<reference evidence="2" key="1">
    <citation type="journal article" date="2014" name="Science">
        <title>The coffee genome provides insight into the convergent evolution of caffeine biosynthesis.</title>
        <authorList>
            <person name="Denoeud F."/>
            <person name="Carretero-Paulet L."/>
            <person name="Dereeper A."/>
            <person name="Droc G."/>
            <person name="Guyot R."/>
            <person name="Pietrella M."/>
            <person name="Zheng C."/>
            <person name="Alberti A."/>
            <person name="Anthony F."/>
            <person name="Aprea G."/>
            <person name="Aury J.M."/>
            <person name="Bento P."/>
            <person name="Bernard M."/>
            <person name="Bocs S."/>
            <person name="Campa C."/>
            <person name="Cenci A."/>
            <person name="Combes M.C."/>
            <person name="Crouzillat D."/>
            <person name="Da Silva C."/>
            <person name="Daddiego L."/>
            <person name="De Bellis F."/>
            <person name="Dussert S."/>
            <person name="Garsmeur O."/>
            <person name="Gayraud T."/>
            <person name="Guignon V."/>
            <person name="Jahn K."/>
            <person name="Jamilloux V."/>
            <person name="Joet T."/>
            <person name="Labadie K."/>
            <person name="Lan T."/>
            <person name="Leclercq J."/>
            <person name="Lepelley M."/>
            <person name="Leroy T."/>
            <person name="Li L.T."/>
            <person name="Librado P."/>
            <person name="Lopez L."/>
            <person name="Munoz A."/>
            <person name="Noel B."/>
            <person name="Pallavicini A."/>
            <person name="Perrotta G."/>
            <person name="Poncet V."/>
            <person name="Pot D."/>
            <person name="Priyono X."/>
            <person name="Rigoreau M."/>
            <person name="Rouard M."/>
            <person name="Rozas J."/>
            <person name="Tranchant-Dubreuil C."/>
            <person name="VanBuren R."/>
            <person name="Zhang Q."/>
            <person name="Andrade A.C."/>
            <person name="Argout X."/>
            <person name="Bertrand B."/>
            <person name="de Kochko A."/>
            <person name="Graziosi G."/>
            <person name="Henry R.J."/>
            <person name="Jayarama X."/>
            <person name="Ming R."/>
            <person name="Nagai C."/>
            <person name="Rounsley S."/>
            <person name="Sankoff D."/>
            <person name="Giuliano G."/>
            <person name="Albert V.A."/>
            <person name="Wincker P."/>
            <person name="Lashermes P."/>
        </authorList>
    </citation>
    <scope>NUCLEOTIDE SEQUENCE [LARGE SCALE GENOMIC DNA]</scope>
    <source>
        <strain evidence="2">cv. DH200-94</strain>
    </source>
</reference>
<keyword evidence="2" id="KW-1185">Reference proteome</keyword>